<dbReference type="RefSeq" id="WP_171469064.1">
    <property type="nucleotide sequence ID" value="NZ_CP053452.2"/>
</dbReference>
<dbReference type="InterPro" id="IPR011629">
    <property type="entry name" value="CobW-like_C"/>
</dbReference>
<sequence>MQSVPTNLITGFLGVGKTTAVIDLLQRKAPGSRWAVLVNEYGAVSIDGALIEGAGPDGVTVKEVGGGCVCCASAPFLPVAIHFLLLEARPERLIIETTGLGHPARLLDSLRRSYHGRLDVRATLGLVDPADFAKPEMKDNPIFIDQIQMADVLVMNKMDTATPELVSAFQTWANGLFPPKLLIAGTTHGRLDPAWLDLTANDERLPLFPQGPTPPAPEEPTPNPSASSPALSAELLAGRGKGGGQALRNSDASRGSEEALRALTPLPSGRGSGGVGSSATRYLTSAGTHAACGWVFGASDIFDEGKLLALLSGTKEVSRLKGVFRVADEWVAVNRAGSAVSVSPTAYRRDSRLEVFAEGLDWGAFERALVGCLLPGERSG</sequence>
<dbReference type="KEGG" id="ftj:FTUN_0214"/>
<dbReference type="EMBL" id="CP053452">
    <property type="protein sequence ID" value="QJW92717.1"/>
    <property type="molecule type" value="Genomic_DNA"/>
</dbReference>
<dbReference type="InterPro" id="IPR051316">
    <property type="entry name" value="Zinc-reg_GTPase_activator"/>
</dbReference>
<dbReference type="GO" id="GO:0005737">
    <property type="term" value="C:cytoplasm"/>
    <property type="evidence" value="ECO:0007669"/>
    <property type="project" value="TreeGrafter"/>
</dbReference>
<evidence type="ECO:0000256" key="1">
    <source>
        <dbReference type="ARBA" id="ARBA00045658"/>
    </source>
</evidence>
<organism evidence="4 5">
    <name type="scientific">Frigoriglobus tundricola</name>
    <dbReference type="NCBI Taxonomy" id="2774151"/>
    <lineage>
        <taxon>Bacteria</taxon>
        <taxon>Pseudomonadati</taxon>
        <taxon>Planctomycetota</taxon>
        <taxon>Planctomycetia</taxon>
        <taxon>Gemmatales</taxon>
        <taxon>Gemmataceae</taxon>
        <taxon>Frigoriglobus</taxon>
    </lineage>
</organism>
<evidence type="ECO:0000313" key="4">
    <source>
        <dbReference type="EMBL" id="QJW92717.1"/>
    </source>
</evidence>
<dbReference type="InterPro" id="IPR003495">
    <property type="entry name" value="CobW/HypB/UreG_nucleotide-bd"/>
</dbReference>
<dbReference type="PANTHER" id="PTHR13748:SF46">
    <property type="entry name" value="ZINC CHAPERONE YEIR"/>
    <property type="match status" value="1"/>
</dbReference>
<accession>A0A6M5YFD1</accession>
<dbReference type="SMART" id="SM00833">
    <property type="entry name" value="CobW_C"/>
    <property type="match status" value="1"/>
</dbReference>
<dbReference type="InterPro" id="IPR027417">
    <property type="entry name" value="P-loop_NTPase"/>
</dbReference>
<evidence type="ECO:0000256" key="2">
    <source>
        <dbReference type="SAM" id="MobiDB-lite"/>
    </source>
</evidence>
<gene>
    <name evidence="4" type="ORF">FTUN_0214</name>
</gene>
<feature type="region of interest" description="Disordered" evidence="2">
    <location>
        <begin position="204"/>
        <end position="275"/>
    </location>
</feature>
<evidence type="ECO:0000313" key="5">
    <source>
        <dbReference type="Proteomes" id="UP000503447"/>
    </source>
</evidence>
<evidence type="ECO:0000259" key="3">
    <source>
        <dbReference type="SMART" id="SM00833"/>
    </source>
</evidence>
<dbReference type="Pfam" id="PF02492">
    <property type="entry name" value="cobW"/>
    <property type="match status" value="1"/>
</dbReference>
<dbReference type="CDD" id="cd03112">
    <property type="entry name" value="CobW-like"/>
    <property type="match status" value="1"/>
</dbReference>
<feature type="compositionally biased region" description="Pro residues" evidence="2">
    <location>
        <begin position="209"/>
        <end position="223"/>
    </location>
</feature>
<comment type="function">
    <text evidence="1">Zinc chaperone that directly transfers zinc cofactor to target proteins, thereby activating them. Zinc is transferred from the CXCC motif in the GTPase domain to the zinc binding site in target proteins in a process requiring GTP hydrolysis.</text>
</comment>
<feature type="compositionally biased region" description="Low complexity" evidence="2">
    <location>
        <begin position="224"/>
        <end position="237"/>
    </location>
</feature>
<keyword evidence="5" id="KW-1185">Reference proteome</keyword>
<reference evidence="5" key="1">
    <citation type="submission" date="2020-05" db="EMBL/GenBank/DDBJ databases">
        <title>Frigoriglobus tundricola gen. nov., sp. nov., a psychrotolerant cellulolytic planctomycete of the family Gemmataceae with two divergent copies of 16S rRNA gene.</title>
        <authorList>
            <person name="Kulichevskaya I.S."/>
            <person name="Ivanova A.A."/>
            <person name="Naumoff D.G."/>
            <person name="Beletsky A.V."/>
            <person name="Rijpstra W.I.C."/>
            <person name="Sinninghe Damste J.S."/>
            <person name="Mardanov A.V."/>
            <person name="Ravin N.V."/>
            <person name="Dedysh S.N."/>
        </authorList>
    </citation>
    <scope>NUCLEOTIDE SEQUENCE [LARGE SCALE GENOMIC DNA]</scope>
    <source>
        <strain evidence="5">PL17</strain>
    </source>
</reference>
<dbReference type="AlphaFoldDB" id="A0A6M5YFD1"/>
<dbReference type="Proteomes" id="UP000503447">
    <property type="component" value="Chromosome"/>
</dbReference>
<dbReference type="Pfam" id="PF07683">
    <property type="entry name" value="CobW_C"/>
    <property type="match status" value="1"/>
</dbReference>
<dbReference type="Gene3D" id="3.40.50.300">
    <property type="entry name" value="P-loop containing nucleotide triphosphate hydrolases"/>
    <property type="match status" value="1"/>
</dbReference>
<proteinExistence type="predicted"/>
<protein>
    <recommendedName>
        <fullName evidence="3">CobW C-terminal domain-containing protein</fullName>
    </recommendedName>
</protein>
<feature type="domain" description="CobW C-terminal" evidence="3">
    <location>
        <begin position="291"/>
        <end position="373"/>
    </location>
</feature>
<name>A0A6M5YFD1_9BACT</name>
<dbReference type="PANTHER" id="PTHR13748">
    <property type="entry name" value="COBW-RELATED"/>
    <property type="match status" value="1"/>
</dbReference>
<dbReference type="SUPFAM" id="SSF52540">
    <property type="entry name" value="P-loop containing nucleoside triphosphate hydrolases"/>
    <property type="match status" value="1"/>
</dbReference>